<dbReference type="InterPro" id="IPR014757">
    <property type="entry name" value="Tscrpt_reg_IclR_C"/>
</dbReference>
<dbReference type="GO" id="GO:0003677">
    <property type="term" value="F:DNA binding"/>
    <property type="evidence" value="ECO:0007669"/>
    <property type="project" value="UniProtKB-KW"/>
</dbReference>
<dbReference type="PANTHER" id="PTHR30136">
    <property type="entry name" value="HELIX-TURN-HELIX TRANSCRIPTIONAL REGULATOR, ICLR FAMILY"/>
    <property type="match status" value="1"/>
</dbReference>
<dbReference type="Pfam" id="PF09339">
    <property type="entry name" value="HTH_IclR"/>
    <property type="match status" value="1"/>
</dbReference>
<keyword evidence="3" id="KW-0804">Transcription</keyword>
<keyword evidence="1" id="KW-0805">Transcription regulation</keyword>
<dbReference type="Gene3D" id="3.30.450.40">
    <property type="match status" value="1"/>
</dbReference>
<dbReference type="InterPro" id="IPR036388">
    <property type="entry name" value="WH-like_DNA-bd_sf"/>
</dbReference>
<dbReference type="GO" id="GO:0003700">
    <property type="term" value="F:DNA-binding transcription factor activity"/>
    <property type="evidence" value="ECO:0007669"/>
    <property type="project" value="TreeGrafter"/>
</dbReference>
<keyword evidence="2" id="KW-0238">DNA-binding</keyword>
<dbReference type="EMBL" id="JAMTCS010000010">
    <property type="protein sequence ID" value="MCP2265844.1"/>
    <property type="molecule type" value="Genomic_DNA"/>
</dbReference>
<proteinExistence type="predicted"/>
<evidence type="ECO:0000256" key="3">
    <source>
        <dbReference type="ARBA" id="ARBA00023163"/>
    </source>
</evidence>
<dbReference type="InterPro" id="IPR029016">
    <property type="entry name" value="GAF-like_dom_sf"/>
</dbReference>
<dbReference type="PANTHER" id="PTHR30136:SF35">
    <property type="entry name" value="HTH-TYPE TRANSCRIPTIONAL REGULATOR RV1719"/>
    <property type="match status" value="1"/>
</dbReference>
<dbReference type="Gene3D" id="1.10.10.10">
    <property type="entry name" value="Winged helix-like DNA-binding domain superfamily/Winged helix DNA-binding domain"/>
    <property type="match status" value="1"/>
</dbReference>
<evidence type="ECO:0000313" key="7">
    <source>
        <dbReference type="Proteomes" id="UP001139493"/>
    </source>
</evidence>
<gene>
    <name evidence="6" type="ORF">APR03_003209</name>
</gene>
<reference evidence="6" key="1">
    <citation type="submission" date="2022-06" db="EMBL/GenBank/DDBJ databases">
        <title>Genomic Encyclopedia of Archaeal and Bacterial Type Strains, Phase II (KMG-II): from individual species to whole genera.</title>
        <authorList>
            <person name="Goeker M."/>
        </authorList>
    </citation>
    <scope>NUCLEOTIDE SEQUENCE</scope>
    <source>
        <strain evidence="6">DSM 26652</strain>
    </source>
</reference>
<keyword evidence="7" id="KW-1185">Reference proteome</keyword>
<evidence type="ECO:0000313" key="6">
    <source>
        <dbReference type="EMBL" id="MCP2265844.1"/>
    </source>
</evidence>
<name>A0A9X2G2T8_9MICO</name>
<dbReference type="SMART" id="SM00346">
    <property type="entry name" value="HTH_ICLR"/>
    <property type="match status" value="1"/>
</dbReference>
<feature type="domain" description="IclR-ED" evidence="5">
    <location>
        <begin position="73"/>
        <end position="254"/>
    </location>
</feature>
<dbReference type="InterPro" id="IPR005471">
    <property type="entry name" value="Tscrpt_reg_IclR_N"/>
</dbReference>
<dbReference type="InterPro" id="IPR050707">
    <property type="entry name" value="HTH_MetabolicPath_Reg"/>
</dbReference>
<evidence type="ECO:0000256" key="1">
    <source>
        <dbReference type="ARBA" id="ARBA00023015"/>
    </source>
</evidence>
<dbReference type="InterPro" id="IPR036390">
    <property type="entry name" value="WH_DNA-bd_sf"/>
</dbReference>
<dbReference type="Proteomes" id="UP001139493">
    <property type="component" value="Unassembled WGS sequence"/>
</dbReference>
<evidence type="ECO:0000256" key="2">
    <source>
        <dbReference type="ARBA" id="ARBA00023125"/>
    </source>
</evidence>
<dbReference type="GO" id="GO:0045892">
    <property type="term" value="P:negative regulation of DNA-templated transcription"/>
    <property type="evidence" value="ECO:0007669"/>
    <property type="project" value="TreeGrafter"/>
</dbReference>
<dbReference type="SUPFAM" id="SSF46785">
    <property type="entry name" value="Winged helix' DNA-binding domain"/>
    <property type="match status" value="1"/>
</dbReference>
<feature type="domain" description="HTH iclR-type" evidence="4">
    <location>
        <begin position="14"/>
        <end position="72"/>
    </location>
</feature>
<organism evidence="6 7">
    <name type="scientific">Promicromonospora thailandica</name>
    <dbReference type="NCBI Taxonomy" id="765201"/>
    <lineage>
        <taxon>Bacteria</taxon>
        <taxon>Bacillati</taxon>
        <taxon>Actinomycetota</taxon>
        <taxon>Actinomycetes</taxon>
        <taxon>Micrococcales</taxon>
        <taxon>Promicromonosporaceae</taxon>
        <taxon>Promicromonospora</taxon>
    </lineage>
</organism>
<sequence>MQNGSVNDTSTGNPGTLARGLDIVERIAAGPGVTVQRLAADLGLSRSAAYRIVGTLRERGYVVGDAELRLGPVVLRLGLQAMEGLDIHAVGPGPLRELVAETEETAFIAVVDDDQMCYVMQEEGPQVVKVVSKLGSRAPLHASALGKAYLSALPAADARAVVDRLPLTGYTDTTLTTPSALHADLDLIRERGWALDDAEREPGVRCIAAPVRGTGGPVAAISVAGPRDRIVAAQPAIVAAVLRTAARLSAALGAAPPPERT</sequence>
<evidence type="ECO:0000259" key="5">
    <source>
        <dbReference type="PROSITE" id="PS51078"/>
    </source>
</evidence>
<dbReference type="PROSITE" id="PS51078">
    <property type="entry name" value="ICLR_ED"/>
    <property type="match status" value="1"/>
</dbReference>
<accession>A0A9X2G2T8</accession>
<dbReference type="SUPFAM" id="SSF55781">
    <property type="entry name" value="GAF domain-like"/>
    <property type="match status" value="1"/>
</dbReference>
<dbReference type="AlphaFoldDB" id="A0A9X2G2T8"/>
<protein>
    <submittedName>
        <fullName evidence="6">Transcriptional regulator, IclR family</fullName>
    </submittedName>
</protein>
<evidence type="ECO:0000259" key="4">
    <source>
        <dbReference type="PROSITE" id="PS51077"/>
    </source>
</evidence>
<dbReference type="PROSITE" id="PS51077">
    <property type="entry name" value="HTH_ICLR"/>
    <property type="match status" value="1"/>
</dbReference>
<comment type="caution">
    <text evidence="6">The sequence shown here is derived from an EMBL/GenBank/DDBJ whole genome shotgun (WGS) entry which is preliminary data.</text>
</comment>
<dbReference type="Pfam" id="PF01614">
    <property type="entry name" value="IclR_C"/>
    <property type="match status" value="1"/>
</dbReference>